<dbReference type="Proteomes" id="UP000315471">
    <property type="component" value="Unassembled WGS sequence"/>
</dbReference>
<comment type="caution">
    <text evidence="2">The sequence shown here is derived from an EMBL/GenBank/DDBJ whole genome shotgun (WGS) entry which is preliminary data.</text>
</comment>
<dbReference type="OrthoDB" id="275506at2"/>
<dbReference type="Pfam" id="PF05685">
    <property type="entry name" value="Uma2"/>
    <property type="match status" value="1"/>
</dbReference>
<dbReference type="CDD" id="cd06260">
    <property type="entry name" value="DUF820-like"/>
    <property type="match status" value="1"/>
</dbReference>
<dbReference type="Gene3D" id="3.90.1570.10">
    <property type="entry name" value="tt1808, chain A"/>
    <property type="match status" value="1"/>
</dbReference>
<dbReference type="EMBL" id="SJPY01000001">
    <property type="protein sequence ID" value="TWU44847.1"/>
    <property type="molecule type" value="Genomic_DNA"/>
</dbReference>
<sequence length="220" mass="25024">MYSRTTQFDQANSMHSTVGPAETRTLLENVRWETYVDLADSRRGSVPRMTYFEGMLELMNPSRQHENIGCLIGRMVETYTEVQGIEIQSVASTTFKRQEIKKGFEADESDYVQHAEQIRVKEEVDLKIDPPPDLVIEVEITTSAIPKMVLFAAMGVPEVWRHDGEQLTMHLLSGGKYESIEESSTLPGYTIAMVEAILDKRFEIGETALIRSFRESLSLR</sequence>
<protein>
    <recommendedName>
        <fullName evidence="1">Putative restriction endonuclease domain-containing protein</fullName>
    </recommendedName>
</protein>
<dbReference type="PANTHER" id="PTHR47152:SF2">
    <property type="entry name" value="SLR2084 PROTEIN"/>
    <property type="match status" value="1"/>
</dbReference>
<proteinExistence type="predicted"/>
<feature type="domain" description="Putative restriction endonuclease" evidence="1">
    <location>
        <begin position="32"/>
        <end position="182"/>
    </location>
</feature>
<evidence type="ECO:0000259" key="1">
    <source>
        <dbReference type="Pfam" id="PF05685"/>
    </source>
</evidence>
<dbReference type="AlphaFoldDB" id="A0A5C6EA53"/>
<accession>A0A5C6EA53</accession>
<gene>
    <name evidence="2" type="ORF">Q31b_00170</name>
</gene>
<dbReference type="PANTHER" id="PTHR47152">
    <property type="entry name" value="SLR2084 PROTEIN-RELATED"/>
    <property type="match status" value="1"/>
</dbReference>
<dbReference type="InterPro" id="IPR012296">
    <property type="entry name" value="Nuclease_put_TT1808"/>
</dbReference>
<evidence type="ECO:0000313" key="3">
    <source>
        <dbReference type="Proteomes" id="UP000315471"/>
    </source>
</evidence>
<reference evidence="2 3" key="1">
    <citation type="submission" date="2019-02" db="EMBL/GenBank/DDBJ databases">
        <title>Deep-cultivation of Planctomycetes and their phenomic and genomic characterization uncovers novel biology.</title>
        <authorList>
            <person name="Wiegand S."/>
            <person name="Jogler M."/>
            <person name="Boedeker C."/>
            <person name="Pinto D."/>
            <person name="Vollmers J."/>
            <person name="Rivas-Marin E."/>
            <person name="Kohn T."/>
            <person name="Peeters S.H."/>
            <person name="Heuer A."/>
            <person name="Rast P."/>
            <person name="Oberbeckmann S."/>
            <person name="Bunk B."/>
            <person name="Jeske O."/>
            <person name="Meyerdierks A."/>
            <person name="Storesund J.E."/>
            <person name="Kallscheuer N."/>
            <person name="Luecker S."/>
            <person name="Lage O.M."/>
            <person name="Pohl T."/>
            <person name="Merkel B.J."/>
            <person name="Hornburger P."/>
            <person name="Mueller R.-W."/>
            <person name="Bruemmer F."/>
            <person name="Labrenz M."/>
            <person name="Spormann A.M."/>
            <person name="Op Den Camp H."/>
            <person name="Overmann J."/>
            <person name="Amann R."/>
            <person name="Jetten M.S.M."/>
            <person name="Mascher T."/>
            <person name="Medema M.H."/>
            <person name="Devos D.P."/>
            <person name="Kaster A.-K."/>
            <person name="Ovreas L."/>
            <person name="Rohde M."/>
            <person name="Galperin M.Y."/>
            <person name="Jogler C."/>
        </authorList>
    </citation>
    <scope>NUCLEOTIDE SEQUENCE [LARGE SCALE GENOMIC DNA]</scope>
    <source>
        <strain evidence="2 3">Q31b</strain>
    </source>
</reference>
<keyword evidence="3" id="KW-1185">Reference proteome</keyword>
<evidence type="ECO:0000313" key="2">
    <source>
        <dbReference type="EMBL" id="TWU44847.1"/>
    </source>
</evidence>
<dbReference type="InterPro" id="IPR008538">
    <property type="entry name" value="Uma2"/>
</dbReference>
<organism evidence="2 3">
    <name type="scientific">Novipirellula aureliae</name>
    <dbReference type="NCBI Taxonomy" id="2527966"/>
    <lineage>
        <taxon>Bacteria</taxon>
        <taxon>Pseudomonadati</taxon>
        <taxon>Planctomycetota</taxon>
        <taxon>Planctomycetia</taxon>
        <taxon>Pirellulales</taxon>
        <taxon>Pirellulaceae</taxon>
        <taxon>Novipirellula</taxon>
    </lineage>
</organism>
<name>A0A5C6EA53_9BACT</name>